<reference evidence="2 3" key="1">
    <citation type="submission" date="2020-07" db="EMBL/GenBank/DDBJ databases">
        <title>Sequencing the genomes of 1000 actinobacteria strains.</title>
        <authorList>
            <person name="Klenk H.-P."/>
        </authorList>
    </citation>
    <scope>NUCLEOTIDE SEQUENCE [LARGE SCALE GENOMIC DNA]</scope>
    <source>
        <strain evidence="2 3">DSM 45763</strain>
    </source>
</reference>
<name>A0A852UWN4_9ACTN</name>
<organism evidence="2 3">
    <name type="scientific">Streptosporangium sandarakinum</name>
    <dbReference type="NCBI Taxonomy" id="1260955"/>
    <lineage>
        <taxon>Bacteria</taxon>
        <taxon>Bacillati</taxon>
        <taxon>Actinomycetota</taxon>
        <taxon>Actinomycetes</taxon>
        <taxon>Streptosporangiales</taxon>
        <taxon>Streptosporangiaceae</taxon>
        <taxon>Streptosporangium</taxon>
    </lineage>
</organism>
<gene>
    <name evidence="2" type="ORF">HDA43_001633</name>
</gene>
<protein>
    <submittedName>
        <fullName evidence="2">Uncharacterized protein</fullName>
    </submittedName>
</protein>
<evidence type="ECO:0000256" key="1">
    <source>
        <dbReference type="SAM" id="MobiDB-lite"/>
    </source>
</evidence>
<keyword evidence="3" id="KW-1185">Reference proteome</keyword>
<proteinExistence type="predicted"/>
<evidence type="ECO:0000313" key="3">
    <source>
        <dbReference type="Proteomes" id="UP000576393"/>
    </source>
</evidence>
<dbReference type="AlphaFoldDB" id="A0A852UWN4"/>
<dbReference type="Proteomes" id="UP000576393">
    <property type="component" value="Unassembled WGS sequence"/>
</dbReference>
<evidence type="ECO:0000313" key="2">
    <source>
        <dbReference type="EMBL" id="NYF39474.1"/>
    </source>
</evidence>
<dbReference type="RefSeq" id="WP_179819121.1">
    <property type="nucleotide sequence ID" value="NZ_JACCCO010000001.1"/>
</dbReference>
<accession>A0A852UWN4</accession>
<sequence>MAGIEHTYESVATTFPDGRTVTFEAGRGGQTPEPGEKVARVRAADTAFVLDALEKDRRWNRPATGRRGPGTCSGPT</sequence>
<dbReference type="EMBL" id="JACCCO010000001">
    <property type="protein sequence ID" value="NYF39474.1"/>
    <property type="molecule type" value="Genomic_DNA"/>
</dbReference>
<feature type="region of interest" description="Disordered" evidence="1">
    <location>
        <begin position="55"/>
        <end position="76"/>
    </location>
</feature>
<comment type="caution">
    <text evidence="2">The sequence shown here is derived from an EMBL/GenBank/DDBJ whole genome shotgun (WGS) entry which is preliminary data.</text>
</comment>